<gene>
    <name evidence="1" type="ORF">MHBO_000271</name>
</gene>
<accession>A0ABV2AFR2</accession>
<comment type="caution">
    <text evidence="1">The sequence shown here is derived from an EMBL/GenBank/DDBJ whole genome shotgun (WGS) entry which is preliminary data.</text>
</comment>
<dbReference type="Proteomes" id="UP001439008">
    <property type="component" value="Unassembled WGS sequence"/>
</dbReference>
<keyword evidence="2" id="KW-1185">Reference proteome</keyword>
<protein>
    <submittedName>
        <fullName evidence="1">Uncharacterized protein</fullName>
    </submittedName>
</protein>
<evidence type="ECO:0000313" key="2">
    <source>
        <dbReference type="Proteomes" id="UP001439008"/>
    </source>
</evidence>
<name>A0ABV2AFR2_9EUKA</name>
<feature type="non-terminal residue" evidence="1">
    <location>
        <position position="114"/>
    </location>
</feature>
<dbReference type="EMBL" id="JBDODL010000036">
    <property type="protein sequence ID" value="MES1918284.1"/>
    <property type="molecule type" value="Genomic_DNA"/>
</dbReference>
<sequence length="114" mass="13143">MISSFFVKLDSISTIYRKYQETAYKVYNFFEDADLNKNFGLYTRLIQQFTQFCTVSGDMVKPMISSDFLNYLNDVLKLGLKAFFTDLGKTLTSMTAKGEDMSQLATELMKFISE</sequence>
<evidence type="ECO:0000313" key="1">
    <source>
        <dbReference type="EMBL" id="MES1918284.1"/>
    </source>
</evidence>
<organism evidence="1 2">
    <name type="scientific">Bonamia ostreae</name>
    <dbReference type="NCBI Taxonomy" id="126728"/>
    <lineage>
        <taxon>Eukaryota</taxon>
        <taxon>Sar</taxon>
        <taxon>Rhizaria</taxon>
        <taxon>Endomyxa</taxon>
        <taxon>Ascetosporea</taxon>
        <taxon>Haplosporida</taxon>
        <taxon>Bonamia</taxon>
    </lineage>
</organism>
<reference evidence="1 2" key="1">
    <citation type="journal article" date="2024" name="BMC Biol.">
        <title>Comparative genomics of Ascetosporea gives new insight into the evolutionary basis for animal parasitism in Rhizaria.</title>
        <authorList>
            <person name="Hiltunen Thoren M."/>
            <person name="Onut-Brannstrom I."/>
            <person name="Alfjorden A."/>
            <person name="Peckova H."/>
            <person name="Swords F."/>
            <person name="Hooper C."/>
            <person name="Holzer A.S."/>
            <person name="Bass D."/>
            <person name="Burki F."/>
        </authorList>
    </citation>
    <scope>NUCLEOTIDE SEQUENCE [LARGE SCALE GENOMIC DNA]</scope>
    <source>
        <strain evidence="1">20-A016</strain>
    </source>
</reference>
<proteinExistence type="predicted"/>